<evidence type="ECO:0000256" key="2">
    <source>
        <dbReference type="ARBA" id="ARBA00007362"/>
    </source>
</evidence>
<feature type="compositionally biased region" description="Basic and acidic residues" evidence="6">
    <location>
        <begin position="325"/>
        <end position="343"/>
    </location>
</feature>
<sequence>MSRQDSATRISPATLSPSRTGLWWGLLGVAAFSFTVPFTRVAVGGLSPLFVGSARAVVAALLAATALALARQPLPTGAQWVRLAIVAGGIVVGFPLLTSYALTTASAGHSAVVIALLPAATAAMAVVRGKERPPRSFWIMAAVGALAAVVFASLQGGGIGQLHHSDLLLFCAVAAAAIGYAEGGLLSRELGSWQTVSWALVLSSPLMITLTVVSTLQQPPSATPAEWAAFAYLAAVSMFLGFFAWYRGLAIGPMAQVSQVQLVQPVLGISWAALLLREELTWPTVLGGVAVIVCAAIAVRIRLDPPARAGAVTPELERCAAPSRAGERRPGWEERRTGGGTRD</sequence>
<dbReference type="RefSeq" id="WP_169394835.1">
    <property type="nucleotide sequence ID" value="NZ_BAAAJH010000025.1"/>
</dbReference>
<protein>
    <submittedName>
        <fullName evidence="9">DMT family transporter</fullName>
    </submittedName>
</protein>
<feature type="domain" description="EamA" evidence="8">
    <location>
        <begin position="166"/>
        <end position="298"/>
    </location>
</feature>
<comment type="caution">
    <text evidence="9">The sequence shown here is derived from an EMBL/GenBank/DDBJ whole genome shotgun (WGS) entry which is preliminary data.</text>
</comment>
<keyword evidence="3 7" id="KW-0812">Transmembrane</keyword>
<dbReference type="Proteomes" id="UP001296706">
    <property type="component" value="Unassembled WGS sequence"/>
</dbReference>
<evidence type="ECO:0000313" key="9">
    <source>
        <dbReference type="EMBL" id="NMH76756.1"/>
    </source>
</evidence>
<evidence type="ECO:0000256" key="6">
    <source>
        <dbReference type="SAM" id="MobiDB-lite"/>
    </source>
</evidence>
<name>A0ABX1R8Q5_9PSEU</name>
<keyword evidence="4 7" id="KW-1133">Transmembrane helix</keyword>
<evidence type="ECO:0000259" key="8">
    <source>
        <dbReference type="Pfam" id="PF00892"/>
    </source>
</evidence>
<dbReference type="PANTHER" id="PTHR32322:SF2">
    <property type="entry name" value="EAMA DOMAIN-CONTAINING PROTEIN"/>
    <property type="match status" value="1"/>
</dbReference>
<feature type="transmembrane region" description="Helical" evidence="7">
    <location>
        <begin position="136"/>
        <end position="155"/>
    </location>
</feature>
<comment type="similarity">
    <text evidence="2">Belongs to the EamA transporter family.</text>
</comment>
<reference evidence="9 10" key="1">
    <citation type="submission" date="2020-04" db="EMBL/GenBank/DDBJ databases">
        <authorList>
            <person name="Klaysubun C."/>
            <person name="Duangmal K."/>
            <person name="Lipun K."/>
        </authorList>
    </citation>
    <scope>NUCLEOTIDE SEQUENCE [LARGE SCALE GENOMIC DNA]</scope>
    <source>
        <strain evidence="9 10">JCM 11839</strain>
    </source>
</reference>
<keyword evidence="10" id="KW-1185">Reference proteome</keyword>
<feature type="region of interest" description="Disordered" evidence="6">
    <location>
        <begin position="319"/>
        <end position="343"/>
    </location>
</feature>
<proteinExistence type="inferred from homology"/>
<dbReference type="InterPro" id="IPR037185">
    <property type="entry name" value="EmrE-like"/>
</dbReference>
<evidence type="ECO:0000256" key="7">
    <source>
        <dbReference type="SAM" id="Phobius"/>
    </source>
</evidence>
<comment type="subcellular location">
    <subcellularLocation>
        <location evidence="1">Membrane</location>
        <topology evidence="1">Multi-pass membrane protein</topology>
    </subcellularLocation>
</comment>
<feature type="transmembrane region" description="Helical" evidence="7">
    <location>
        <begin position="49"/>
        <end position="69"/>
    </location>
</feature>
<evidence type="ECO:0000256" key="5">
    <source>
        <dbReference type="ARBA" id="ARBA00023136"/>
    </source>
</evidence>
<dbReference type="InterPro" id="IPR000620">
    <property type="entry name" value="EamA_dom"/>
</dbReference>
<evidence type="ECO:0000256" key="3">
    <source>
        <dbReference type="ARBA" id="ARBA00022692"/>
    </source>
</evidence>
<feature type="domain" description="EamA" evidence="8">
    <location>
        <begin position="20"/>
        <end position="151"/>
    </location>
</feature>
<evidence type="ECO:0000313" key="10">
    <source>
        <dbReference type="Proteomes" id="UP001296706"/>
    </source>
</evidence>
<feature type="transmembrane region" description="Helical" evidence="7">
    <location>
        <begin position="81"/>
        <end position="102"/>
    </location>
</feature>
<feature type="transmembrane region" description="Helical" evidence="7">
    <location>
        <begin position="198"/>
        <end position="216"/>
    </location>
</feature>
<feature type="transmembrane region" description="Helical" evidence="7">
    <location>
        <begin position="108"/>
        <end position="127"/>
    </location>
</feature>
<evidence type="ECO:0000256" key="1">
    <source>
        <dbReference type="ARBA" id="ARBA00004141"/>
    </source>
</evidence>
<feature type="transmembrane region" description="Helical" evidence="7">
    <location>
        <begin position="282"/>
        <end position="299"/>
    </location>
</feature>
<dbReference type="EMBL" id="JAAXKY010000013">
    <property type="protein sequence ID" value="NMH76756.1"/>
    <property type="molecule type" value="Genomic_DNA"/>
</dbReference>
<evidence type="ECO:0000256" key="4">
    <source>
        <dbReference type="ARBA" id="ARBA00022989"/>
    </source>
</evidence>
<dbReference type="InterPro" id="IPR050638">
    <property type="entry name" value="AA-Vitamin_Transporters"/>
</dbReference>
<dbReference type="PANTHER" id="PTHR32322">
    <property type="entry name" value="INNER MEMBRANE TRANSPORTER"/>
    <property type="match status" value="1"/>
</dbReference>
<gene>
    <name evidence="9" type="ORF">HF577_06530</name>
</gene>
<feature type="transmembrane region" description="Helical" evidence="7">
    <location>
        <begin position="228"/>
        <end position="246"/>
    </location>
</feature>
<dbReference type="Pfam" id="PF00892">
    <property type="entry name" value="EamA"/>
    <property type="match status" value="2"/>
</dbReference>
<accession>A0ABX1R8Q5</accession>
<feature type="transmembrane region" description="Helical" evidence="7">
    <location>
        <begin position="21"/>
        <end position="43"/>
    </location>
</feature>
<organism evidence="9 10">
    <name type="scientific">Pseudonocardia xinjiangensis</name>
    <dbReference type="NCBI Taxonomy" id="75289"/>
    <lineage>
        <taxon>Bacteria</taxon>
        <taxon>Bacillati</taxon>
        <taxon>Actinomycetota</taxon>
        <taxon>Actinomycetes</taxon>
        <taxon>Pseudonocardiales</taxon>
        <taxon>Pseudonocardiaceae</taxon>
        <taxon>Pseudonocardia</taxon>
    </lineage>
</organism>
<keyword evidence="5 7" id="KW-0472">Membrane</keyword>
<dbReference type="SUPFAM" id="SSF103481">
    <property type="entry name" value="Multidrug resistance efflux transporter EmrE"/>
    <property type="match status" value="2"/>
</dbReference>